<feature type="region of interest" description="Disordered" evidence="2">
    <location>
        <begin position="1"/>
        <end position="24"/>
    </location>
</feature>
<evidence type="ECO:0000256" key="2">
    <source>
        <dbReference type="SAM" id="MobiDB-lite"/>
    </source>
</evidence>
<dbReference type="Pfam" id="PF00172">
    <property type="entry name" value="Zn_clus"/>
    <property type="match status" value="1"/>
</dbReference>
<keyword evidence="1" id="KW-0539">Nucleus</keyword>
<proteinExistence type="predicted"/>
<dbReference type="CDD" id="cd00067">
    <property type="entry name" value="GAL4"/>
    <property type="match status" value="1"/>
</dbReference>
<accession>A0ABQ8GRW8</accession>
<dbReference type="InterPro" id="IPR053187">
    <property type="entry name" value="Notoamide_regulator"/>
</dbReference>
<sequence length="139" mass="15063">MQTTYATDQSSRSLHPPAYHGSHKRSNVTSVACEPCQRRKQKCDGKRPVCSRCLGRTRHECIYDAGADQRRTTALKGQIQELQQRCDELKDIICSIGAAPNAGAAIAVAHHLAANNFQAVPEAAHALRAAQARSGTTNL</sequence>
<dbReference type="Gene3D" id="4.10.240.10">
    <property type="entry name" value="Zn(2)-C6 fungal-type DNA-binding domain"/>
    <property type="match status" value="1"/>
</dbReference>
<evidence type="ECO:0000313" key="4">
    <source>
        <dbReference type="EMBL" id="KAH7063236.1"/>
    </source>
</evidence>
<dbReference type="PANTHER" id="PTHR47256:SF1">
    <property type="entry name" value="ZN(II)2CYS6 TRANSCRIPTION FACTOR (EUROFUNG)"/>
    <property type="match status" value="1"/>
</dbReference>
<evidence type="ECO:0000313" key="5">
    <source>
        <dbReference type="Proteomes" id="UP000774617"/>
    </source>
</evidence>
<evidence type="ECO:0000256" key="1">
    <source>
        <dbReference type="ARBA" id="ARBA00023242"/>
    </source>
</evidence>
<dbReference type="InterPro" id="IPR036864">
    <property type="entry name" value="Zn2-C6_fun-type_DNA-bd_sf"/>
</dbReference>
<dbReference type="SMART" id="SM00066">
    <property type="entry name" value="GAL4"/>
    <property type="match status" value="1"/>
</dbReference>
<comment type="caution">
    <text evidence="4">The sequence shown here is derived from an EMBL/GenBank/DDBJ whole genome shotgun (WGS) entry which is preliminary data.</text>
</comment>
<dbReference type="EMBL" id="JAGTJR010000002">
    <property type="protein sequence ID" value="KAH7063236.1"/>
    <property type="molecule type" value="Genomic_DNA"/>
</dbReference>
<evidence type="ECO:0000259" key="3">
    <source>
        <dbReference type="PROSITE" id="PS50048"/>
    </source>
</evidence>
<organism evidence="4 5">
    <name type="scientific">Macrophomina phaseolina</name>
    <dbReference type="NCBI Taxonomy" id="35725"/>
    <lineage>
        <taxon>Eukaryota</taxon>
        <taxon>Fungi</taxon>
        <taxon>Dikarya</taxon>
        <taxon>Ascomycota</taxon>
        <taxon>Pezizomycotina</taxon>
        <taxon>Dothideomycetes</taxon>
        <taxon>Dothideomycetes incertae sedis</taxon>
        <taxon>Botryosphaeriales</taxon>
        <taxon>Botryosphaeriaceae</taxon>
        <taxon>Macrophomina</taxon>
    </lineage>
</organism>
<dbReference type="PANTHER" id="PTHR47256">
    <property type="entry name" value="ZN(II)2CYS6 TRANSCRIPTION FACTOR (EUROFUNG)-RELATED"/>
    <property type="match status" value="1"/>
</dbReference>
<dbReference type="SUPFAM" id="SSF57701">
    <property type="entry name" value="Zn2/Cys6 DNA-binding domain"/>
    <property type="match status" value="1"/>
</dbReference>
<feature type="domain" description="Zn(2)-C6 fungal-type" evidence="3">
    <location>
        <begin position="32"/>
        <end position="63"/>
    </location>
</feature>
<reference evidence="4 5" key="1">
    <citation type="journal article" date="2021" name="Nat. Commun.">
        <title>Genetic determinants of endophytism in the Arabidopsis root mycobiome.</title>
        <authorList>
            <person name="Mesny F."/>
            <person name="Miyauchi S."/>
            <person name="Thiergart T."/>
            <person name="Pickel B."/>
            <person name="Atanasova L."/>
            <person name="Karlsson M."/>
            <person name="Huettel B."/>
            <person name="Barry K.W."/>
            <person name="Haridas S."/>
            <person name="Chen C."/>
            <person name="Bauer D."/>
            <person name="Andreopoulos W."/>
            <person name="Pangilinan J."/>
            <person name="LaButti K."/>
            <person name="Riley R."/>
            <person name="Lipzen A."/>
            <person name="Clum A."/>
            <person name="Drula E."/>
            <person name="Henrissat B."/>
            <person name="Kohler A."/>
            <person name="Grigoriev I.V."/>
            <person name="Martin F.M."/>
            <person name="Hacquard S."/>
        </authorList>
    </citation>
    <scope>NUCLEOTIDE SEQUENCE [LARGE SCALE GENOMIC DNA]</scope>
    <source>
        <strain evidence="4 5">MPI-SDFR-AT-0080</strain>
    </source>
</reference>
<gene>
    <name evidence="4" type="ORF">B0J12DRAFT_162812</name>
</gene>
<dbReference type="PROSITE" id="PS50048">
    <property type="entry name" value="ZN2_CY6_FUNGAL_2"/>
    <property type="match status" value="1"/>
</dbReference>
<protein>
    <recommendedName>
        <fullName evidence="3">Zn(2)-C6 fungal-type domain-containing protein</fullName>
    </recommendedName>
</protein>
<dbReference type="InterPro" id="IPR001138">
    <property type="entry name" value="Zn2Cys6_DnaBD"/>
</dbReference>
<name>A0ABQ8GRW8_9PEZI</name>
<feature type="compositionally biased region" description="Polar residues" evidence="2">
    <location>
        <begin position="1"/>
        <end position="13"/>
    </location>
</feature>
<keyword evidence="5" id="KW-1185">Reference proteome</keyword>
<dbReference type="Proteomes" id="UP000774617">
    <property type="component" value="Unassembled WGS sequence"/>
</dbReference>